<comment type="caution">
    <text evidence="2">The sequence shown here is derived from an EMBL/GenBank/DDBJ whole genome shotgun (WGS) entry which is preliminary data.</text>
</comment>
<proteinExistence type="predicted"/>
<accession>A0ABU7IN04</accession>
<dbReference type="PANTHER" id="PTHR36444:SF2">
    <property type="entry name" value="TRANSCRIPTIONAL REGULATOR PROTEIN YOBU-RELATED"/>
    <property type="match status" value="1"/>
</dbReference>
<sequence>MQTVKIESFNIIGISIRTTNENGQASEEIAELWGKFMSESILEKIPNKVDNKIYSLYTDYEGDHTKPYTAILGCKVENLDNIPNGMVGKSFSGGTYTKTTAKGDLMQGLVVNQWSKIFEMELDRTFNADFEIFGEKAQNPSDAEVDFYVGIKRETNG</sequence>
<dbReference type="PANTHER" id="PTHR36444">
    <property type="entry name" value="TRANSCRIPTIONAL REGULATOR PROTEIN YOBU-RELATED"/>
    <property type="match status" value="1"/>
</dbReference>
<name>A0ABU7IN04_9FLAO</name>
<keyword evidence="3" id="KW-1185">Reference proteome</keyword>
<dbReference type="SMART" id="SM00871">
    <property type="entry name" value="AraC_E_bind"/>
    <property type="match status" value="1"/>
</dbReference>
<dbReference type="EMBL" id="JAZDDF010000015">
    <property type="protein sequence ID" value="MEE1974218.1"/>
    <property type="molecule type" value="Genomic_DNA"/>
</dbReference>
<dbReference type="SUPFAM" id="SSF55136">
    <property type="entry name" value="Probable bacterial effector-binding domain"/>
    <property type="match status" value="1"/>
</dbReference>
<dbReference type="InterPro" id="IPR029441">
    <property type="entry name" value="Cass2"/>
</dbReference>
<dbReference type="RefSeq" id="WP_272638008.1">
    <property type="nucleotide sequence ID" value="NZ_JAZDDF010000015.1"/>
</dbReference>
<dbReference type="Proteomes" id="UP001343698">
    <property type="component" value="Unassembled WGS sequence"/>
</dbReference>
<dbReference type="InterPro" id="IPR053182">
    <property type="entry name" value="YobU-like_regulator"/>
</dbReference>
<evidence type="ECO:0000259" key="1">
    <source>
        <dbReference type="SMART" id="SM00871"/>
    </source>
</evidence>
<organism evidence="2 3">
    <name type="scientific">Maribacter flavus</name>
    <dbReference type="NCBI Taxonomy" id="1658664"/>
    <lineage>
        <taxon>Bacteria</taxon>
        <taxon>Pseudomonadati</taxon>
        <taxon>Bacteroidota</taxon>
        <taxon>Flavobacteriia</taxon>
        <taxon>Flavobacteriales</taxon>
        <taxon>Flavobacteriaceae</taxon>
        <taxon>Maribacter</taxon>
    </lineage>
</organism>
<feature type="domain" description="AraC effector-binding" evidence="1">
    <location>
        <begin position="1"/>
        <end position="152"/>
    </location>
</feature>
<dbReference type="InterPro" id="IPR011256">
    <property type="entry name" value="Reg_factor_effector_dom_sf"/>
</dbReference>
<dbReference type="InterPro" id="IPR010499">
    <property type="entry name" value="AraC_E-bd"/>
</dbReference>
<dbReference type="Pfam" id="PF14526">
    <property type="entry name" value="Cass2"/>
    <property type="match status" value="1"/>
</dbReference>
<dbReference type="Gene3D" id="3.20.80.10">
    <property type="entry name" value="Regulatory factor, effector binding domain"/>
    <property type="match status" value="1"/>
</dbReference>
<evidence type="ECO:0000313" key="3">
    <source>
        <dbReference type="Proteomes" id="UP001343698"/>
    </source>
</evidence>
<reference evidence="2 3" key="1">
    <citation type="submission" date="2024-01" db="EMBL/GenBank/DDBJ databases">
        <title>Maribacter spp. originated from different algae showed divergent polysaccharides utilization ability.</title>
        <authorList>
            <person name="Wang H."/>
            <person name="Wu Y."/>
        </authorList>
    </citation>
    <scope>NUCLEOTIDE SEQUENCE [LARGE SCALE GENOMIC DNA]</scope>
    <source>
        <strain evidence="2 3">KPT27_14</strain>
    </source>
</reference>
<gene>
    <name evidence="2" type="ORF">V1H85_17300</name>
</gene>
<protein>
    <submittedName>
        <fullName evidence="2">Effector binding domain-containing protein</fullName>
    </submittedName>
</protein>
<evidence type="ECO:0000313" key="2">
    <source>
        <dbReference type="EMBL" id="MEE1974218.1"/>
    </source>
</evidence>